<evidence type="ECO:0000256" key="6">
    <source>
        <dbReference type="SAM" id="SignalP"/>
    </source>
</evidence>
<evidence type="ECO:0000313" key="7">
    <source>
        <dbReference type="EMBL" id="PIO36138.1"/>
    </source>
</evidence>
<accession>A0A2G9S7K3</accession>
<dbReference type="PANTHER" id="PTHR12080">
    <property type="entry name" value="SIGNALING LYMPHOCYTIC ACTIVATION MOLECULE"/>
    <property type="match status" value="1"/>
</dbReference>
<dbReference type="InterPro" id="IPR036179">
    <property type="entry name" value="Ig-like_dom_sf"/>
</dbReference>
<dbReference type="GO" id="GO:0016020">
    <property type="term" value="C:membrane"/>
    <property type="evidence" value="ECO:0007669"/>
    <property type="project" value="UniProtKB-SubCell"/>
</dbReference>
<evidence type="ECO:0000256" key="1">
    <source>
        <dbReference type="ARBA" id="ARBA00004370"/>
    </source>
</evidence>
<feature type="chain" id="PRO_5013695003" description="Immunoglobulin subtype domain-containing protein" evidence="6">
    <location>
        <begin position="22"/>
        <end position="279"/>
    </location>
</feature>
<proteinExistence type="predicted"/>
<dbReference type="OrthoDB" id="6353782at2759"/>
<sequence>MKVYFSICWCLVVYLNGLVSIIPCASMKSLFVEEGEDVILQLDLNNIRLTSVTWGYEKFLIATTKPGQPVEMGDHGSDYTGRLDSNLKDGSLIIKSLSPKDMRVYRAELFNSQNKYICAQIYDLRISRNGGVSPRIADFKESCNGTRQIFSRLGQNVTLQLPRPSGVAFIVWDINNIDHLAITRPGQIESQNYCYSERLSVMSDGSLRLSRITANDEQIFRAELYTNNWVHCCTQFFEVKLQKKKSTMSSVIYQALSGCVLLVAVLILLHHIRTECIVN</sequence>
<dbReference type="AlphaFoldDB" id="A0A2G9S7K3"/>
<dbReference type="SUPFAM" id="SSF48726">
    <property type="entry name" value="Immunoglobulin"/>
    <property type="match status" value="2"/>
</dbReference>
<name>A0A2G9S7K3_AQUCT</name>
<evidence type="ECO:0008006" key="9">
    <source>
        <dbReference type="Google" id="ProtNLM"/>
    </source>
</evidence>
<keyword evidence="4" id="KW-0325">Glycoprotein</keyword>
<feature type="transmembrane region" description="Helical" evidence="5">
    <location>
        <begin position="251"/>
        <end position="269"/>
    </location>
</feature>
<gene>
    <name evidence="7" type="ORF">AB205_0149160</name>
</gene>
<dbReference type="Gene3D" id="2.60.40.10">
    <property type="entry name" value="Immunoglobulins"/>
    <property type="match status" value="2"/>
</dbReference>
<dbReference type="Proteomes" id="UP000228934">
    <property type="component" value="Unassembled WGS sequence"/>
</dbReference>
<keyword evidence="8" id="KW-1185">Reference proteome</keyword>
<keyword evidence="5" id="KW-1133">Transmembrane helix</keyword>
<dbReference type="EMBL" id="KV925219">
    <property type="protein sequence ID" value="PIO36138.1"/>
    <property type="molecule type" value="Genomic_DNA"/>
</dbReference>
<comment type="subcellular location">
    <subcellularLocation>
        <location evidence="1">Membrane</location>
    </subcellularLocation>
</comment>
<evidence type="ECO:0000256" key="4">
    <source>
        <dbReference type="ARBA" id="ARBA00023180"/>
    </source>
</evidence>
<dbReference type="PANTHER" id="PTHR12080:SF55">
    <property type="entry name" value="LYMPHOCYTE FUNCTION-ASSOCIATED ANTIGEN 3"/>
    <property type="match status" value="1"/>
</dbReference>
<dbReference type="InterPro" id="IPR015631">
    <property type="entry name" value="CD2/SLAM_rcpt"/>
</dbReference>
<reference evidence="8" key="1">
    <citation type="journal article" date="2017" name="Nat. Commun.">
        <title>The North American bullfrog draft genome provides insight into hormonal regulation of long noncoding RNA.</title>
        <authorList>
            <person name="Hammond S.A."/>
            <person name="Warren R.L."/>
            <person name="Vandervalk B.P."/>
            <person name="Kucuk E."/>
            <person name="Khan H."/>
            <person name="Gibb E.A."/>
            <person name="Pandoh P."/>
            <person name="Kirk H."/>
            <person name="Zhao Y."/>
            <person name="Jones M."/>
            <person name="Mungall A.J."/>
            <person name="Coope R."/>
            <person name="Pleasance S."/>
            <person name="Moore R.A."/>
            <person name="Holt R.A."/>
            <person name="Round J.M."/>
            <person name="Ohora S."/>
            <person name="Walle B.V."/>
            <person name="Veldhoen N."/>
            <person name="Helbing C.C."/>
            <person name="Birol I."/>
        </authorList>
    </citation>
    <scope>NUCLEOTIDE SEQUENCE [LARGE SCALE GENOMIC DNA]</scope>
</reference>
<protein>
    <recommendedName>
        <fullName evidence="9">Immunoglobulin subtype domain-containing protein</fullName>
    </recommendedName>
</protein>
<keyword evidence="3 5" id="KW-0472">Membrane</keyword>
<evidence type="ECO:0000256" key="5">
    <source>
        <dbReference type="SAM" id="Phobius"/>
    </source>
</evidence>
<feature type="signal peptide" evidence="6">
    <location>
        <begin position="1"/>
        <end position="21"/>
    </location>
</feature>
<dbReference type="InterPro" id="IPR013783">
    <property type="entry name" value="Ig-like_fold"/>
</dbReference>
<evidence type="ECO:0000256" key="2">
    <source>
        <dbReference type="ARBA" id="ARBA00022729"/>
    </source>
</evidence>
<evidence type="ECO:0000256" key="3">
    <source>
        <dbReference type="ARBA" id="ARBA00023136"/>
    </source>
</evidence>
<keyword evidence="5" id="KW-0812">Transmembrane</keyword>
<organism evidence="7 8">
    <name type="scientific">Aquarana catesbeiana</name>
    <name type="common">American bullfrog</name>
    <name type="synonym">Rana catesbeiana</name>
    <dbReference type="NCBI Taxonomy" id="8400"/>
    <lineage>
        <taxon>Eukaryota</taxon>
        <taxon>Metazoa</taxon>
        <taxon>Chordata</taxon>
        <taxon>Craniata</taxon>
        <taxon>Vertebrata</taxon>
        <taxon>Euteleostomi</taxon>
        <taxon>Amphibia</taxon>
        <taxon>Batrachia</taxon>
        <taxon>Anura</taxon>
        <taxon>Neobatrachia</taxon>
        <taxon>Ranoidea</taxon>
        <taxon>Ranidae</taxon>
        <taxon>Aquarana</taxon>
    </lineage>
</organism>
<keyword evidence="2 6" id="KW-0732">Signal</keyword>
<evidence type="ECO:0000313" key="8">
    <source>
        <dbReference type="Proteomes" id="UP000228934"/>
    </source>
</evidence>